<dbReference type="AlphaFoldDB" id="A0AAU8II31"/>
<organism evidence="10">
    <name type="scientific">Sporolactobacillus sp. Y61</name>
    <dbReference type="NCBI Taxonomy" id="3160863"/>
    <lineage>
        <taxon>Bacteria</taxon>
        <taxon>Bacillati</taxon>
        <taxon>Bacillota</taxon>
        <taxon>Bacilli</taxon>
        <taxon>Bacillales</taxon>
        <taxon>Sporolactobacillaceae</taxon>
        <taxon>Sporolactobacillus</taxon>
    </lineage>
</organism>
<dbReference type="SMART" id="SM00382">
    <property type="entry name" value="AAA"/>
    <property type="match status" value="1"/>
</dbReference>
<dbReference type="SUPFAM" id="SSF52540">
    <property type="entry name" value="P-loop containing nucleoside triphosphate hydrolases"/>
    <property type="match status" value="1"/>
</dbReference>
<keyword evidence="4 10" id="KW-0067">ATP-binding</keyword>
<evidence type="ECO:0000256" key="1">
    <source>
        <dbReference type="ARBA" id="ARBA00005417"/>
    </source>
</evidence>
<dbReference type="Gene3D" id="3.40.50.300">
    <property type="entry name" value="P-loop containing nucleotide triphosphate hydrolases"/>
    <property type="match status" value="1"/>
</dbReference>
<evidence type="ECO:0000256" key="7">
    <source>
        <dbReference type="ARBA" id="ARBA00066388"/>
    </source>
</evidence>
<reference evidence="10" key="1">
    <citation type="submission" date="2024-06" db="EMBL/GenBank/DDBJ databases">
        <authorList>
            <person name="Fan A."/>
            <person name="Zhang F.Y."/>
            <person name="Zhang L."/>
        </authorList>
    </citation>
    <scope>NUCLEOTIDE SEQUENCE</scope>
    <source>
        <strain evidence="10">Y61</strain>
    </source>
</reference>
<gene>
    <name evidence="10" type="ORF">ABNN70_05265</name>
</gene>
<dbReference type="InterPro" id="IPR017871">
    <property type="entry name" value="ABC_transporter-like_CS"/>
</dbReference>
<evidence type="ECO:0000256" key="2">
    <source>
        <dbReference type="ARBA" id="ARBA00022448"/>
    </source>
</evidence>
<dbReference type="EMBL" id="CP159510">
    <property type="protein sequence ID" value="XCJ17882.1"/>
    <property type="molecule type" value="Genomic_DNA"/>
</dbReference>
<comment type="subunit">
    <text evidence="6">The complex is composed of two ATP-binding proteins (OpuCA), two transmembrane proteins (OpuCB and OpuCD) and a solute-binding protein (OpuCC).</text>
</comment>
<feature type="domain" description="ABC transporter" evidence="9">
    <location>
        <begin position="7"/>
        <end position="243"/>
    </location>
</feature>
<dbReference type="PROSITE" id="PS00211">
    <property type="entry name" value="ABC_TRANSPORTER_1"/>
    <property type="match status" value="1"/>
</dbReference>
<protein>
    <recommendedName>
        <fullName evidence="8">Carnitine transport ATP-binding protein OpuCA</fullName>
        <ecNumber evidence="7">7.6.2.9</ecNumber>
    </recommendedName>
</protein>
<dbReference type="EC" id="7.6.2.9" evidence="7"/>
<keyword evidence="2" id="KW-0813">Transport</keyword>
<evidence type="ECO:0000256" key="5">
    <source>
        <dbReference type="ARBA" id="ARBA00052482"/>
    </source>
</evidence>
<evidence type="ECO:0000256" key="4">
    <source>
        <dbReference type="ARBA" id="ARBA00022840"/>
    </source>
</evidence>
<dbReference type="PROSITE" id="PS50893">
    <property type="entry name" value="ABC_TRANSPORTER_2"/>
    <property type="match status" value="1"/>
</dbReference>
<evidence type="ECO:0000256" key="6">
    <source>
        <dbReference type="ARBA" id="ARBA00063934"/>
    </source>
</evidence>
<evidence type="ECO:0000256" key="3">
    <source>
        <dbReference type="ARBA" id="ARBA00022741"/>
    </source>
</evidence>
<dbReference type="RefSeq" id="WP_353948968.1">
    <property type="nucleotide sequence ID" value="NZ_CP159510.1"/>
</dbReference>
<dbReference type="GO" id="GO:0015418">
    <property type="term" value="F:ABC-type quaternary ammonium compound transporting activity"/>
    <property type="evidence" value="ECO:0007669"/>
    <property type="project" value="UniProtKB-EC"/>
</dbReference>
<proteinExistence type="inferred from homology"/>
<dbReference type="PANTHER" id="PTHR43117">
    <property type="entry name" value="OSMOPROTECTANT IMPORT ATP-BINDING PROTEIN OSMV"/>
    <property type="match status" value="1"/>
</dbReference>
<name>A0AAU8II31_9BACL</name>
<dbReference type="InterPro" id="IPR027417">
    <property type="entry name" value="P-loop_NTPase"/>
</dbReference>
<evidence type="ECO:0000256" key="8">
    <source>
        <dbReference type="ARBA" id="ARBA00070305"/>
    </source>
</evidence>
<dbReference type="InterPro" id="IPR003439">
    <property type="entry name" value="ABC_transporter-like_ATP-bd"/>
</dbReference>
<dbReference type="PANTHER" id="PTHR43117:SF4">
    <property type="entry name" value="OSMOPROTECTANT IMPORT ATP-BINDING PROTEIN OSMV"/>
    <property type="match status" value="1"/>
</dbReference>
<dbReference type="GO" id="GO:0005524">
    <property type="term" value="F:ATP binding"/>
    <property type="evidence" value="ECO:0007669"/>
    <property type="project" value="UniProtKB-KW"/>
</dbReference>
<comment type="similarity">
    <text evidence="1">Belongs to the ABC transporter superfamily.</text>
</comment>
<dbReference type="Pfam" id="PF00005">
    <property type="entry name" value="ABC_tran"/>
    <property type="match status" value="1"/>
</dbReference>
<evidence type="ECO:0000313" key="10">
    <source>
        <dbReference type="EMBL" id="XCJ17882.1"/>
    </source>
</evidence>
<keyword evidence="3" id="KW-0547">Nucleotide-binding</keyword>
<accession>A0AAU8II31</accession>
<comment type="catalytic activity">
    <reaction evidence="5">
        <text>a quaternary ammonium(out) + ATP + H2O = a quaternary ammonium(in) + ADP + phosphate + H(+)</text>
        <dbReference type="Rhea" id="RHEA:11036"/>
        <dbReference type="ChEBI" id="CHEBI:15377"/>
        <dbReference type="ChEBI" id="CHEBI:15378"/>
        <dbReference type="ChEBI" id="CHEBI:30616"/>
        <dbReference type="ChEBI" id="CHEBI:35267"/>
        <dbReference type="ChEBI" id="CHEBI:43474"/>
        <dbReference type="ChEBI" id="CHEBI:456216"/>
        <dbReference type="EC" id="7.6.2.9"/>
    </reaction>
</comment>
<dbReference type="FunFam" id="3.40.50.300:FF:000425">
    <property type="entry name" value="Probable ABC transporter, ATP-binding subunit"/>
    <property type="match status" value="1"/>
</dbReference>
<dbReference type="InterPro" id="IPR003593">
    <property type="entry name" value="AAA+_ATPase"/>
</dbReference>
<sequence>MPEHDAIVLDGISKTFRRAKAPSVYETHLKVESGKFVTILGTSGCGKTTLLKMVNRLYEPSSGRILINNEDVTDIPPTVLRRRIGYVIQQIGLFQHMTIEQNVATVPKILGWDKARISSRIDELLNLVRLDPALYRKRYPRQLSGGQQQRVGIARAMAADPSIMLMDEPFGAIDAINRTMLQDEILKIQKQLHKTILFVTHDIMEALKLGDKVIIMNDGTIQQYDEPLKILRHPANDFVRHLVNSDDILKSLSFIKAKDVMNPEEAGADPGDDPVLHEDDSLKEVLIALLREKSDEVRIIGQANKVTGKITFQDLKKI</sequence>
<evidence type="ECO:0000259" key="9">
    <source>
        <dbReference type="PROSITE" id="PS50893"/>
    </source>
</evidence>
<dbReference type="GO" id="GO:0016887">
    <property type="term" value="F:ATP hydrolysis activity"/>
    <property type="evidence" value="ECO:0007669"/>
    <property type="project" value="InterPro"/>
</dbReference>